<reference evidence="3" key="1">
    <citation type="submission" date="2021-01" db="EMBL/GenBank/DDBJ databases">
        <authorList>
            <person name="Li R."/>
            <person name="Bekaert M."/>
        </authorList>
    </citation>
    <scope>NUCLEOTIDE SEQUENCE</scope>
    <source>
        <strain evidence="3">Farmed</strain>
    </source>
</reference>
<accession>A0A812ANY2</accession>
<dbReference type="EMBL" id="CAHIKZ030000080">
    <property type="protein sequence ID" value="CAE1149640.1"/>
    <property type="molecule type" value="Genomic_DNA"/>
</dbReference>
<feature type="repeat" description="Hemopexin" evidence="1">
    <location>
        <begin position="145"/>
        <end position="191"/>
    </location>
</feature>
<comment type="caution">
    <text evidence="3">The sequence shown here is derived from an EMBL/GenBank/DDBJ whole genome shotgun (WGS) entry which is preliminary data.</text>
</comment>
<dbReference type="Proteomes" id="UP000597762">
    <property type="component" value="Unassembled WGS sequence"/>
</dbReference>
<keyword evidence="2" id="KW-1133">Transmembrane helix</keyword>
<dbReference type="SMART" id="SM00120">
    <property type="entry name" value="HX"/>
    <property type="match status" value="2"/>
</dbReference>
<evidence type="ECO:0000313" key="3">
    <source>
        <dbReference type="EMBL" id="CAE1149640.1"/>
    </source>
</evidence>
<protein>
    <submittedName>
        <fullName evidence="3">Uncharacterized protein</fullName>
    </submittedName>
</protein>
<evidence type="ECO:0000256" key="2">
    <source>
        <dbReference type="SAM" id="Phobius"/>
    </source>
</evidence>
<evidence type="ECO:0000256" key="1">
    <source>
        <dbReference type="PROSITE-ProRule" id="PRU01011"/>
    </source>
</evidence>
<sequence>MFVLEIRLVYIILFSSFSSSFSFFFFLLLFLLFSSFFSGTRNLALGLNSRLSFCQTNKFQAVFKGPDNKQYYFRDHGIFVVNKNQVSSIHRQTIFPNSPYFVDAMTYSQRTGRAYLFKNRQVWIYKYRGNKFTHLQTKRLDRIVPNILDSAFFYQGSIYLLKDGYLYAWDEGKNTVTPHHIFSISYFWKDVPEKIDAVMQGENSKETVFWKWQPIHKMQYYLFDNIARKMVKSGSFASFFPFCSS</sequence>
<dbReference type="InterPro" id="IPR018487">
    <property type="entry name" value="Hemopexin-like_repeat"/>
</dbReference>
<dbReference type="InterPro" id="IPR036375">
    <property type="entry name" value="Hemopexin-like_dom_sf"/>
</dbReference>
<dbReference type="PROSITE" id="PS51642">
    <property type="entry name" value="HEMOPEXIN_2"/>
    <property type="match status" value="1"/>
</dbReference>
<proteinExistence type="predicted"/>
<dbReference type="SUPFAM" id="SSF50923">
    <property type="entry name" value="Hemopexin-like domain"/>
    <property type="match status" value="1"/>
</dbReference>
<keyword evidence="2" id="KW-0472">Membrane</keyword>
<dbReference type="InterPro" id="IPR018486">
    <property type="entry name" value="Hemopexin_CS"/>
</dbReference>
<name>A0A812ANY2_ACAPH</name>
<keyword evidence="2" id="KW-0812">Transmembrane</keyword>
<gene>
    <name evidence="3" type="ORF">SPHA_2788</name>
</gene>
<dbReference type="Gene3D" id="2.110.10.10">
    <property type="entry name" value="Hemopexin-like domain"/>
    <property type="match status" value="1"/>
</dbReference>
<organism evidence="3 4">
    <name type="scientific">Acanthosepion pharaonis</name>
    <name type="common">Pharaoh cuttlefish</name>
    <name type="synonym">Sepia pharaonis</name>
    <dbReference type="NCBI Taxonomy" id="158019"/>
    <lineage>
        <taxon>Eukaryota</taxon>
        <taxon>Metazoa</taxon>
        <taxon>Spiralia</taxon>
        <taxon>Lophotrochozoa</taxon>
        <taxon>Mollusca</taxon>
        <taxon>Cephalopoda</taxon>
        <taxon>Coleoidea</taxon>
        <taxon>Decapodiformes</taxon>
        <taxon>Sepiida</taxon>
        <taxon>Sepiina</taxon>
        <taxon>Sepiidae</taxon>
        <taxon>Acanthosepion</taxon>
    </lineage>
</organism>
<keyword evidence="4" id="KW-1185">Reference proteome</keyword>
<dbReference type="AlphaFoldDB" id="A0A812ANY2"/>
<feature type="transmembrane region" description="Helical" evidence="2">
    <location>
        <begin position="6"/>
        <end position="33"/>
    </location>
</feature>
<dbReference type="PROSITE" id="PS00024">
    <property type="entry name" value="HEMOPEXIN"/>
    <property type="match status" value="1"/>
</dbReference>
<evidence type="ECO:0000313" key="4">
    <source>
        <dbReference type="Proteomes" id="UP000597762"/>
    </source>
</evidence>